<dbReference type="OrthoDB" id="8438256at2"/>
<evidence type="ECO:0000313" key="2">
    <source>
        <dbReference type="EMBL" id="SCA57293.1"/>
    </source>
</evidence>
<gene>
    <name evidence="2" type="ORF">MTBPR1_50049</name>
</gene>
<keyword evidence="1" id="KW-0472">Membrane</keyword>
<organism evidence="2 3">
    <name type="scientific">Candidatus Terasakiella magnetica</name>
    <dbReference type="NCBI Taxonomy" id="1867952"/>
    <lineage>
        <taxon>Bacteria</taxon>
        <taxon>Pseudomonadati</taxon>
        <taxon>Pseudomonadota</taxon>
        <taxon>Alphaproteobacteria</taxon>
        <taxon>Rhodospirillales</taxon>
        <taxon>Terasakiellaceae</taxon>
        <taxon>Terasakiella</taxon>
    </lineage>
</organism>
<evidence type="ECO:0000313" key="3">
    <source>
        <dbReference type="Proteomes" id="UP000231658"/>
    </source>
</evidence>
<evidence type="ECO:0000256" key="1">
    <source>
        <dbReference type="SAM" id="Phobius"/>
    </source>
</evidence>
<dbReference type="Proteomes" id="UP000231658">
    <property type="component" value="Unassembled WGS sequence"/>
</dbReference>
<dbReference type="EMBL" id="FLYE01000044">
    <property type="protein sequence ID" value="SCA57293.1"/>
    <property type="molecule type" value="Genomic_DNA"/>
</dbReference>
<keyword evidence="1" id="KW-1133">Transmembrane helix</keyword>
<keyword evidence="1" id="KW-0812">Transmembrane</keyword>
<reference evidence="2 3" key="1">
    <citation type="submission" date="2016-07" db="EMBL/GenBank/DDBJ databases">
        <authorList>
            <person name="Lefevre C.T."/>
        </authorList>
    </citation>
    <scope>NUCLEOTIDE SEQUENCE [LARGE SCALE GENOMIC DNA]</scope>
    <source>
        <strain evidence="2">PR1</strain>
    </source>
</reference>
<name>A0A1C3RJ55_9PROT</name>
<sequence>MTKQHGSIKLAWQSPNARKAAWAIALCSFALVVLLGSLLREQEEKLRENSLTKFARTLSSTALSAGGEADDMLLKVNDLLNVESVLGVRLLQGRDIPLSVGETQSDFPPLTSQEFQLTHWDDTKSVVDIAIRLEPELDFDWIVLRLDGADLMPHPLWGTLINWGVAPLFAFILALVCLWLYGSYSIKPLHRISDFLKSNNGKFASTPVAQDITKSKDDVALLAKQIEAMRIEISEAKGKSDFEARFLHETPYALLRCSVNRKVLYSNVAARNQSALFGDDTKEFVAPALSELVRKAFYETKQVYGDIRCGDTIITFRAIPVLDAGYVNLYGEVSRHIDEDV</sequence>
<feature type="transmembrane region" description="Helical" evidence="1">
    <location>
        <begin position="20"/>
        <end position="39"/>
    </location>
</feature>
<proteinExistence type="predicted"/>
<dbReference type="RefSeq" id="WP_069189341.1">
    <property type="nucleotide sequence ID" value="NZ_FLYE01000044.1"/>
</dbReference>
<protein>
    <submittedName>
        <fullName evidence="2">Uncharacterized protein</fullName>
    </submittedName>
</protein>
<keyword evidence="3" id="KW-1185">Reference proteome</keyword>
<dbReference type="STRING" id="1867952.MTBPR1_50049"/>
<feature type="transmembrane region" description="Helical" evidence="1">
    <location>
        <begin position="160"/>
        <end position="181"/>
    </location>
</feature>
<dbReference type="AlphaFoldDB" id="A0A1C3RJ55"/>
<accession>A0A1C3RJ55</accession>